<feature type="domain" description="Type IV / VI secretion system DotU" evidence="2">
    <location>
        <begin position="32"/>
        <end position="205"/>
    </location>
</feature>
<evidence type="ECO:0000313" key="3">
    <source>
        <dbReference type="EMBL" id="GEN09712.1"/>
    </source>
</evidence>
<organism evidence="3 6">
    <name type="scientific">Myxococcus fulvus</name>
    <dbReference type="NCBI Taxonomy" id="33"/>
    <lineage>
        <taxon>Bacteria</taxon>
        <taxon>Pseudomonadati</taxon>
        <taxon>Myxococcota</taxon>
        <taxon>Myxococcia</taxon>
        <taxon>Myxococcales</taxon>
        <taxon>Cystobacterineae</taxon>
        <taxon>Myxococcaceae</taxon>
        <taxon>Myxococcus</taxon>
    </lineage>
</organism>
<evidence type="ECO:0000313" key="4">
    <source>
        <dbReference type="EMBL" id="SEU33756.1"/>
    </source>
</evidence>
<reference evidence="3 6" key="2">
    <citation type="submission" date="2019-07" db="EMBL/GenBank/DDBJ databases">
        <title>Whole genome shotgun sequence of Myxococcus fulvus NBRC 100333.</title>
        <authorList>
            <person name="Hosoyama A."/>
            <person name="Uohara A."/>
            <person name="Ohji S."/>
            <person name="Ichikawa N."/>
        </authorList>
    </citation>
    <scope>NUCLEOTIDE SEQUENCE [LARGE SCALE GENOMIC DNA]</scope>
    <source>
        <strain evidence="3 6">NBRC 100333</strain>
    </source>
</reference>
<evidence type="ECO:0000313" key="5">
    <source>
        <dbReference type="Proteomes" id="UP000183760"/>
    </source>
</evidence>
<dbReference type="Proteomes" id="UP000183760">
    <property type="component" value="Unassembled WGS sequence"/>
</dbReference>
<protein>
    <submittedName>
        <fullName evidence="4">Type VI secretion system protein ImpK</fullName>
    </submittedName>
</protein>
<gene>
    <name evidence="3" type="ORF">MFU01_47490</name>
    <name evidence="4" type="ORF">SAMN05443572_109363</name>
</gene>
<dbReference type="EMBL" id="BJXR01000035">
    <property type="protein sequence ID" value="GEN09712.1"/>
    <property type="molecule type" value="Genomic_DNA"/>
</dbReference>
<evidence type="ECO:0000313" key="6">
    <source>
        <dbReference type="Proteomes" id="UP000321514"/>
    </source>
</evidence>
<sequence>MKMTHWKAILLAYRHVDDLLERELGTVNLDPTLREHLSEGALDAMSRTLMSELDALRAVLETDLRHDDVEKVLQPFAFLVDEKVLARLSNEDAQHWPLLQLRAFGVDAGGDLFFELADTALRRPDTAPLLFEMLHFCLTAGFLGRHVGHPARLRDYREQLAARIPRPETQVGEAQTEAAPPPPTLYDFPWRYYAVTVSIIVAVPVVLWHLSN</sequence>
<dbReference type="Gene3D" id="1.25.40.590">
    <property type="entry name" value="Type IV / VI secretion system, DotU"/>
    <property type="match status" value="1"/>
</dbReference>
<keyword evidence="1" id="KW-1133">Transmembrane helix</keyword>
<comment type="caution">
    <text evidence="3">The sequence shown here is derived from an EMBL/GenBank/DDBJ whole genome shotgun (WGS) entry which is preliminary data.</text>
</comment>
<dbReference type="EMBL" id="FOIB01000009">
    <property type="protein sequence ID" value="SEU33756.1"/>
    <property type="molecule type" value="Genomic_DNA"/>
</dbReference>
<dbReference type="STRING" id="1334629.MFUL124B02_17275"/>
<dbReference type="AlphaFoldDB" id="A0A511T874"/>
<dbReference type="Pfam" id="PF09850">
    <property type="entry name" value="DotU"/>
    <property type="match status" value="1"/>
</dbReference>
<dbReference type="InterPro" id="IPR038522">
    <property type="entry name" value="T4/T6SS_DotU_sf"/>
</dbReference>
<keyword evidence="1" id="KW-0812">Transmembrane</keyword>
<evidence type="ECO:0000259" key="2">
    <source>
        <dbReference type="Pfam" id="PF09850"/>
    </source>
</evidence>
<keyword evidence="5" id="KW-1185">Reference proteome</keyword>
<reference evidence="4 5" key="1">
    <citation type="submission" date="2016-10" db="EMBL/GenBank/DDBJ databases">
        <authorList>
            <person name="Varghese N."/>
            <person name="Submissions S."/>
        </authorList>
    </citation>
    <scope>NUCLEOTIDE SEQUENCE [LARGE SCALE GENOMIC DNA]</scope>
    <source>
        <strain evidence="4 5">DSM 16525</strain>
    </source>
</reference>
<dbReference type="InterPro" id="IPR017732">
    <property type="entry name" value="T4/T6SS_DotU"/>
</dbReference>
<proteinExistence type="predicted"/>
<dbReference type="Proteomes" id="UP000321514">
    <property type="component" value="Unassembled WGS sequence"/>
</dbReference>
<dbReference type="OrthoDB" id="5512727at2"/>
<evidence type="ECO:0000256" key="1">
    <source>
        <dbReference type="SAM" id="Phobius"/>
    </source>
</evidence>
<name>A0A511T874_MYXFU</name>
<accession>A0A511T874</accession>
<keyword evidence="1" id="KW-0472">Membrane</keyword>
<feature type="transmembrane region" description="Helical" evidence="1">
    <location>
        <begin position="190"/>
        <end position="210"/>
    </location>
</feature>
<dbReference type="RefSeq" id="WP_046713001.1">
    <property type="nucleotide sequence ID" value="NZ_FOIB01000009.1"/>
</dbReference>